<sequence>MPDLPNLYFYSEHTFSILVEHVHLVHIHKPQKIDLEQIYPCPCPRKRGKLKPIALTDAFGCDRCSLLFQLENDGYSLLQVGGIESQQHTWQWTGKWQPIYRNSQQAWIEMALIYAASLLFFALVIVWALNLKSTLGIPLAILLFTLLGLLIWRLLVIRQRDL</sequence>
<reference evidence="2 3" key="1">
    <citation type="submission" date="2023-12" db="EMBL/GenBank/DDBJ databases">
        <title>Baltic Sea Cyanobacteria.</title>
        <authorList>
            <person name="Delbaje E."/>
            <person name="Fewer D.P."/>
            <person name="Shishido T.K."/>
        </authorList>
    </citation>
    <scope>NUCLEOTIDE SEQUENCE [LARGE SCALE GENOMIC DNA]</scope>
    <source>
        <strain evidence="2 3">UHCC 0370</strain>
    </source>
</reference>
<comment type="caution">
    <text evidence="2">The sequence shown here is derived from an EMBL/GenBank/DDBJ whole genome shotgun (WGS) entry which is preliminary data.</text>
</comment>
<keyword evidence="1" id="KW-0812">Transmembrane</keyword>
<proteinExistence type="predicted"/>
<protein>
    <submittedName>
        <fullName evidence="2">Uncharacterized protein</fullName>
    </submittedName>
</protein>
<name>A0ABU5TLE1_9CYAN</name>
<evidence type="ECO:0000313" key="2">
    <source>
        <dbReference type="EMBL" id="MEA5479075.1"/>
    </source>
</evidence>
<gene>
    <name evidence="2" type="ORF">VB774_15730</name>
</gene>
<feature type="transmembrane region" description="Helical" evidence="1">
    <location>
        <begin position="135"/>
        <end position="156"/>
    </location>
</feature>
<keyword evidence="1" id="KW-0472">Membrane</keyword>
<feature type="transmembrane region" description="Helical" evidence="1">
    <location>
        <begin position="111"/>
        <end position="129"/>
    </location>
</feature>
<dbReference type="RefSeq" id="WP_323262401.1">
    <property type="nucleotide sequence ID" value="NZ_JAYGIE010000083.1"/>
</dbReference>
<keyword evidence="3" id="KW-1185">Reference proteome</keyword>
<evidence type="ECO:0000256" key="1">
    <source>
        <dbReference type="SAM" id="Phobius"/>
    </source>
</evidence>
<accession>A0ABU5TLE1</accession>
<keyword evidence="1" id="KW-1133">Transmembrane helix</keyword>
<organism evidence="2 3">
    <name type="scientific">Pseudanabaena galeata UHCC 0370</name>
    <dbReference type="NCBI Taxonomy" id="3110310"/>
    <lineage>
        <taxon>Bacteria</taxon>
        <taxon>Bacillati</taxon>
        <taxon>Cyanobacteriota</taxon>
        <taxon>Cyanophyceae</taxon>
        <taxon>Pseudanabaenales</taxon>
        <taxon>Pseudanabaenaceae</taxon>
        <taxon>Pseudanabaena</taxon>
    </lineage>
</organism>
<evidence type="ECO:0000313" key="3">
    <source>
        <dbReference type="Proteomes" id="UP001301388"/>
    </source>
</evidence>
<dbReference type="EMBL" id="JAYGIE010000083">
    <property type="protein sequence ID" value="MEA5479075.1"/>
    <property type="molecule type" value="Genomic_DNA"/>
</dbReference>
<dbReference type="Proteomes" id="UP001301388">
    <property type="component" value="Unassembled WGS sequence"/>
</dbReference>